<feature type="region of interest" description="Disordered" evidence="1">
    <location>
        <begin position="268"/>
        <end position="290"/>
    </location>
</feature>
<proteinExistence type="predicted"/>
<name>A0ABU6GJE6_9BACL</name>
<keyword evidence="3" id="KW-1185">Reference proteome</keyword>
<reference evidence="2 3" key="1">
    <citation type="submission" date="2023-03" db="EMBL/GenBank/DDBJ databases">
        <title>Bacillus Genome Sequencing.</title>
        <authorList>
            <person name="Dunlap C."/>
        </authorList>
    </citation>
    <scope>NUCLEOTIDE SEQUENCE [LARGE SCALE GENOMIC DNA]</scope>
    <source>
        <strain evidence="2 3">BD-525</strain>
    </source>
</reference>
<organism evidence="2 3">
    <name type="scientific">Paenibacillus dokdonensis</name>
    <dbReference type="NCBI Taxonomy" id="2567944"/>
    <lineage>
        <taxon>Bacteria</taxon>
        <taxon>Bacillati</taxon>
        <taxon>Bacillota</taxon>
        <taxon>Bacilli</taxon>
        <taxon>Bacillales</taxon>
        <taxon>Paenibacillaceae</taxon>
        <taxon>Paenibacillus</taxon>
    </lineage>
</organism>
<comment type="caution">
    <text evidence="2">The sequence shown here is derived from an EMBL/GenBank/DDBJ whole genome shotgun (WGS) entry which is preliminary data.</text>
</comment>
<accession>A0ABU6GJE6</accession>
<evidence type="ECO:0000313" key="2">
    <source>
        <dbReference type="EMBL" id="MEC0238297.1"/>
    </source>
</evidence>
<gene>
    <name evidence="2" type="ORF">P4H66_00235</name>
</gene>
<dbReference type="RefSeq" id="WP_326084720.1">
    <property type="nucleotide sequence ID" value="NZ_JARLKZ010000001.1"/>
</dbReference>
<evidence type="ECO:0000256" key="1">
    <source>
        <dbReference type="SAM" id="MobiDB-lite"/>
    </source>
</evidence>
<evidence type="ECO:0000313" key="3">
    <source>
        <dbReference type="Proteomes" id="UP001344632"/>
    </source>
</evidence>
<dbReference type="EMBL" id="JARLKZ010000001">
    <property type="protein sequence ID" value="MEC0238297.1"/>
    <property type="molecule type" value="Genomic_DNA"/>
</dbReference>
<dbReference type="Proteomes" id="UP001344632">
    <property type="component" value="Unassembled WGS sequence"/>
</dbReference>
<protein>
    <submittedName>
        <fullName evidence="2">Uncharacterized protein</fullName>
    </submittedName>
</protein>
<sequence length="290" mass="32157">MKNSAGRGNEMKKVVLGSVAAIAVCAMVFGGISQTVKAAEIGKTQVVPTTYNLPYTAPASNTPSDYVKKDYKVKLIGKDQPTQNDMKMEEAAELASQNLWRIYGVDLSGRTVEMTYEPISKIKLRATWNADVKINDDLSYSIAVDAITGENHSAAKWIYHNAKIPEGMDIKLLKNNEEYQSLAKAAAEKYQLVAGKVASVEYSGQGYSTNRKGNKNSDISFHVTSDKGEVAQVSFSRYNKELLNMEYASWIKETEHWLKVTDEENKDQSVTFMGNESTDKENAVPKLQSK</sequence>